<accession>A0ABR1BHC5</accession>
<feature type="compositionally biased region" description="Basic residues" evidence="1">
    <location>
        <begin position="1100"/>
        <end position="1113"/>
    </location>
</feature>
<dbReference type="EMBL" id="JAWJWF010000001">
    <property type="protein sequence ID" value="KAK6641564.1"/>
    <property type="molecule type" value="Genomic_DNA"/>
</dbReference>
<gene>
    <name evidence="2" type="ORF">RUM44_013277</name>
</gene>
<keyword evidence="3" id="KW-1185">Reference proteome</keyword>
<feature type="compositionally biased region" description="Basic and acidic residues" evidence="1">
    <location>
        <begin position="1311"/>
        <end position="1342"/>
    </location>
</feature>
<feature type="region of interest" description="Disordered" evidence="1">
    <location>
        <begin position="168"/>
        <end position="188"/>
    </location>
</feature>
<reference evidence="2 3" key="1">
    <citation type="submission" date="2023-09" db="EMBL/GenBank/DDBJ databases">
        <title>Genomes of two closely related lineages of the louse Polyplax serrata with different host specificities.</title>
        <authorList>
            <person name="Martinu J."/>
            <person name="Tarabai H."/>
            <person name="Stefka J."/>
            <person name="Hypsa V."/>
        </authorList>
    </citation>
    <scope>NUCLEOTIDE SEQUENCE [LARGE SCALE GENOMIC DNA]</scope>
    <source>
        <strain evidence="2">98ZLc_SE</strain>
    </source>
</reference>
<feature type="region of interest" description="Disordered" evidence="1">
    <location>
        <begin position="566"/>
        <end position="594"/>
    </location>
</feature>
<proteinExistence type="predicted"/>
<evidence type="ECO:0000313" key="2">
    <source>
        <dbReference type="EMBL" id="KAK6641564.1"/>
    </source>
</evidence>
<organism evidence="2 3">
    <name type="scientific">Polyplax serrata</name>
    <name type="common">Common mouse louse</name>
    <dbReference type="NCBI Taxonomy" id="468196"/>
    <lineage>
        <taxon>Eukaryota</taxon>
        <taxon>Metazoa</taxon>
        <taxon>Ecdysozoa</taxon>
        <taxon>Arthropoda</taxon>
        <taxon>Hexapoda</taxon>
        <taxon>Insecta</taxon>
        <taxon>Pterygota</taxon>
        <taxon>Neoptera</taxon>
        <taxon>Paraneoptera</taxon>
        <taxon>Psocodea</taxon>
        <taxon>Troctomorpha</taxon>
        <taxon>Phthiraptera</taxon>
        <taxon>Anoplura</taxon>
        <taxon>Polyplacidae</taxon>
        <taxon>Polyplax</taxon>
    </lineage>
</organism>
<evidence type="ECO:0000313" key="3">
    <source>
        <dbReference type="Proteomes" id="UP001359485"/>
    </source>
</evidence>
<feature type="region of interest" description="Disordered" evidence="1">
    <location>
        <begin position="1289"/>
        <end position="1346"/>
    </location>
</feature>
<feature type="region of interest" description="Disordered" evidence="1">
    <location>
        <begin position="660"/>
        <end position="743"/>
    </location>
</feature>
<comment type="caution">
    <text evidence="2">The sequence shown here is derived from an EMBL/GenBank/DDBJ whole genome shotgun (WGS) entry which is preliminary data.</text>
</comment>
<sequence length="1414" mass="159867">MGCVILPSEIARLVYGYLVNENLNQIALQFLESSPYLKDCHQIVNSGLQFNTKLMGKELQDLLQEYSEIHNIVNKKVNLLCRSSQLYKRIKLRCENMSQILNLVLFWKYRSTRNSDNFVNTEKNEKCSNSFTNTSNSDVHSKNGCDIPNQKVNSLDLSNSSFNNSLFNSSKNGGLTQNTDNDNNLENTESGLMTQSFVKCSNLAESEVVDGERIEMIQSEHQADENRTTKCSSKYASRDVEKLQKKMNDNSDIANNISKVNSNNCSLPVTSNNHSSMSELNLSSNVYTIDMNSHGKQLASNEVGNGSLLTNEGTEPFENRIKIVHIEKENQSQIVDNFSAPARQSEGNLNLENGSVVFVSNDVGSVSVDQDRNQIIVIPIDCYKSQNEIQNGLNIASIEKRDFFQTKETAESDKNEIVFSGVQQSERNSMPQYFNESASAATTIDSNILTENDFLRNRHLMYKIEDELVRSSTHAQLNSQAETHPSPLPIISKATTESISIPAIEGTPLIILPQAVNTSATTTRYRSILPKKQRRDAVPPVVVVQPVIGNCHNLLCKSANKVEQPKETNKKVKKKVPLSQKYKEGDEQSKENYNMPSIKTPVAERSCNESKSDEREIIIDAPAEPDENGKKTGVEEKENLEKVDKLEVKKIETPVVVTRRNSKRLSLSTPRRRSHIRALEFETPPKTKEEKKSRTSPKVKIEQPGTKVERKSVRNTLFKSPIPETPFKSPAVAKGNKSNTSLTINSKNQDAVVETDDLSELCIPIATRSPNTKLSDAWESLTGVGCVIGQTEQGKSEPSKKMWDADLRCFISDNNKESDGVDKKRTRKPEKFQKDNRKNVRKKTVVEKKSKTTPVVSSPSKMSLTAKRNTYSINGNEEGSPIRSLLDDLKIVTPFKGIETIRPTEETPLTKLLRENISTFDVDLSMINTPIFPPTPSIGTTPDMDDMPAIGTNYYSPSKDFCKDNKIVKITDYFRVDADQTNKKDTKEMHEKVIDDLVSKAKEIIGIGKESSDDVAMKKRPSGKILSMVKIQMLTQCDKKLCENIPINEESNFPNGSTSQGDPGNKSDEVVTSDIKGELEEKRKRALKKIKVVKENLTHPRSRVVTRSRKRKYSGPSVGGSKKMCKRKANPSSETMEKEKNSSWSDDTTCKEIEVFHSTPYDTKKCSNREKYDSEKKVNDETLNDIRQELPPYEDSKDQYPELSEKSRKKIHYVGHFLKLDEIARFLDEYTEKSPPKLYLKPSFRRFFQVFYKWLKHPHKHELNASAETKKLLEMHLRAFDKINEGLSQRSKRMAKDVDETDSVNEPISSEEFKGHSERKTHFSDDDEKDRKNRESGRKRDEDTEDGFVSILPLKKRKATVQQVETKSVSNGGLLLDKNNAKNCTAENVSQTQNFLQDIDVDRFLSQIHGQGNR</sequence>
<evidence type="ECO:0008006" key="4">
    <source>
        <dbReference type="Google" id="ProtNLM"/>
    </source>
</evidence>
<feature type="compositionally biased region" description="Basic and acidic residues" evidence="1">
    <location>
        <begin position="677"/>
        <end position="693"/>
    </location>
</feature>
<evidence type="ECO:0000256" key="1">
    <source>
        <dbReference type="SAM" id="MobiDB-lite"/>
    </source>
</evidence>
<feature type="region of interest" description="Disordered" evidence="1">
    <location>
        <begin position="1098"/>
        <end position="1145"/>
    </location>
</feature>
<feature type="region of interest" description="Disordered" evidence="1">
    <location>
        <begin position="1048"/>
        <end position="1077"/>
    </location>
</feature>
<feature type="compositionally biased region" description="Low complexity" evidence="1">
    <location>
        <begin position="852"/>
        <end position="861"/>
    </location>
</feature>
<feature type="compositionally biased region" description="Polar residues" evidence="1">
    <location>
        <begin position="1049"/>
        <end position="1062"/>
    </location>
</feature>
<name>A0ABR1BHC5_POLSC</name>
<feature type="compositionally biased region" description="Basic and acidic residues" evidence="1">
    <location>
        <begin position="814"/>
        <end position="850"/>
    </location>
</feature>
<dbReference type="Proteomes" id="UP001359485">
    <property type="component" value="Unassembled WGS sequence"/>
</dbReference>
<feature type="compositionally biased region" description="Basic and acidic residues" evidence="1">
    <location>
        <begin position="581"/>
        <end position="590"/>
    </location>
</feature>
<protein>
    <recommendedName>
        <fullName evidence="4">LisH domain-containing protein</fullName>
    </recommendedName>
</protein>
<feature type="region of interest" description="Disordered" evidence="1">
    <location>
        <begin position="814"/>
        <end position="863"/>
    </location>
</feature>
<feature type="compositionally biased region" description="Basic and acidic residues" evidence="1">
    <location>
        <begin position="1065"/>
        <end position="1077"/>
    </location>
</feature>